<dbReference type="Pfam" id="PF13439">
    <property type="entry name" value="Glyco_transf_4"/>
    <property type="match status" value="1"/>
</dbReference>
<evidence type="ECO:0008006" key="6">
    <source>
        <dbReference type="Google" id="ProtNLM"/>
    </source>
</evidence>
<protein>
    <recommendedName>
        <fullName evidence="6">Glycosyltransferase family 1 protein</fullName>
    </recommendedName>
</protein>
<evidence type="ECO:0000259" key="3">
    <source>
        <dbReference type="Pfam" id="PF13439"/>
    </source>
</evidence>
<dbReference type="Gene3D" id="3.40.50.2000">
    <property type="entry name" value="Glycogen Phosphorylase B"/>
    <property type="match status" value="2"/>
</dbReference>
<comment type="caution">
    <text evidence="4">The sequence shown here is derived from an EMBL/GenBank/DDBJ whole genome shotgun (WGS) entry which is preliminary data.</text>
</comment>
<dbReference type="PANTHER" id="PTHR46401:SF2">
    <property type="entry name" value="GLYCOSYLTRANSFERASE WBBK-RELATED"/>
    <property type="match status" value="1"/>
</dbReference>
<evidence type="ECO:0000259" key="2">
    <source>
        <dbReference type="Pfam" id="PF00534"/>
    </source>
</evidence>
<gene>
    <name evidence="4" type="ORF">COT81_00910</name>
</gene>
<evidence type="ECO:0000313" key="4">
    <source>
        <dbReference type="EMBL" id="PIS05443.1"/>
    </source>
</evidence>
<dbReference type="InterPro" id="IPR028098">
    <property type="entry name" value="Glyco_trans_4-like_N"/>
</dbReference>
<dbReference type="PANTHER" id="PTHR46401">
    <property type="entry name" value="GLYCOSYLTRANSFERASE WBBK-RELATED"/>
    <property type="match status" value="1"/>
</dbReference>
<dbReference type="FunFam" id="3.40.50.2000:FF:000119">
    <property type="entry name" value="Glycosyl transferase group 1"/>
    <property type="match status" value="1"/>
</dbReference>
<organism evidence="4 5">
    <name type="scientific">Candidatus Buchananbacteria bacterium CG10_big_fil_rev_8_21_14_0_10_42_9</name>
    <dbReference type="NCBI Taxonomy" id="1974526"/>
    <lineage>
        <taxon>Bacteria</taxon>
        <taxon>Candidatus Buchananiibacteriota</taxon>
    </lineage>
</organism>
<dbReference type="SUPFAM" id="SSF53756">
    <property type="entry name" value="UDP-Glycosyltransferase/glycogen phosphorylase"/>
    <property type="match status" value="1"/>
</dbReference>
<dbReference type="AlphaFoldDB" id="A0A2H0W253"/>
<accession>A0A2H0W253</accession>
<dbReference type="InterPro" id="IPR001296">
    <property type="entry name" value="Glyco_trans_1"/>
</dbReference>
<name>A0A2H0W253_9BACT</name>
<proteinExistence type="predicted"/>
<dbReference type="CDD" id="cd03809">
    <property type="entry name" value="GT4_MtfB-like"/>
    <property type="match status" value="1"/>
</dbReference>
<feature type="domain" description="Glycosyl transferase family 1" evidence="2">
    <location>
        <begin position="196"/>
        <end position="351"/>
    </location>
</feature>
<feature type="domain" description="Glycosyltransferase subfamily 4-like N-terminal" evidence="3">
    <location>
        <begin position="80"/>
        <end position="176"/>
    </location>
</feature>
<evidence type="ECO:0000256" key="1">
    <source>
        <dbReference type="ARBA" id="ARBA00022679"/>
    </source>
</evidence>
<dbReference type="GO" id="GO:0009103">
    <property type="term" value="P:lipopolysaccharide biosynthetic process"/>
    <property type="evidence" value="ECO:0007669"/>
    <property type="project" value="TreeGrafter"/>
</dbReference>
<evidence type="ECO:0000313" key="5">
    <source>
        <dbReference type="Proteomes" id="UP000230935"/>
    </source>
</evidence>
<dbReference type="GO" id="GO:0016757">
    <property type="term" value="F:glycosyltransferase activity"/>
    <property type="evidence" value="ECO:0007669"/>
    <property type="project" value="InterPro"/>
</dbReference>
<dbReference type="Proteomes" id="UP000230935">
    <property type="component" value="Unassembled WGS sequence"/>
</dbReference>
<sequence length="375" mass="42723">MNVGIDIRTLLETRYSGISEYTWNVVTNLLEQDNKNQYFLFYNNANNKYQAPKLNYANAQIKSFRYPNKLFNLSLVTLGLPKIDRLIGELDWFWLPSMQFFSISKNTKLLLTVHDVSWLHYPEFFSIKGKLWHKLVNIKQLCQRADKINAVSENTKQDLVNYLDINPEKIFVTHLGLSEMYKPITDQNILSAVKSKYNLPDNFILFLGNLEPRKNVEGLIEAFDLASKDLTADTHLVIAGKKGWLSKSIYEMAKKSHVKDKIKFVGYVDSQDKPALYSLAQVFCYPSFYEGFGLPPLEAMACGTPVIVSNVSSLPEVVGGAGLLVDPYNKKQIADAIIKLYSDSELRDNLSLKSLEEAKNFTWDMTADELLQVMG</sequence>
<dbReference type="Pfam" id="PF00534">
    <property type="entry name" value="Glycos_transf_1"/>
    <property type="match status" value="1"/>
</dbReference>
<dbReference type="EMBL" id="PEZZ01000006">
    <property type="protein sequence ID" value="PIS05443.1"/>
    <property type="molecule type" value="Genomic_DNA"/>
</dbReference>
<keyword evidence="1" id="KW-0808">Transferase</keyword>
<reference evidence="5" key="1">
    <citation type="submission" date="2017-09" db="EMBL/GenBank/DDBJ databases">
        <title>Depth-based differentiation of microbial function through sediment-hosted aquifers and enrichment of novel symbionts in the deep terrestrial subsurface.</title>
        <authorList>
            <person name="Probst A.J."/>
            <person name="Ladd B."/>
            <person name="Jarett J.K."/>
            <person name="Geller-Mcgrath D.E."/>
            <person name="Sieber C.M.K."/>
            <person name="Emerson J.B."/>
            <person name="Anantharaman K."/>
            <person name="Thomas B.C."/>
            <person name="Malmstrom R."/>
            <person name="Stieglmeier M."/>
            <person name="Klingl A."/>
            <person name="Woyke T."/>
            <person name="Ryan C.M."/>
            <person name="Banfield J.F."/>
        </authorList>
    </citation>
    <scope>NUCLEOTIDE SEQUENCE [LARGE SCALE GENOMIC DNA]</scope>
</reference>